<protein>
    <submittedName>
        <fullName evidence="5">DUF4979 domain-containing protein</fullName>
    </submittedName>
</protein>
<evidence type="ECO:0000256" key="1">
    <source>
        <dbReference type="ARBA" id="ARBA00022729"/>
    </source>
</evidence>
<dbReference type="GeneID" id="29454893"/>
<evidence type="ECO:0000313" key="5">
    <source>
        <dbReference type="EMBL" id="RGS84570.1"/>
    </source>
</evidence>
<dbReference type="InterPro" id="IPR032502">
    <property type="entry name" value="DUF4979"/>
</dbReference>
<dbReference type="RefSeq" id="WP_052587880.1">
    <property type="nucleotide sequence ID" value="NZ_CAKJZA010000004.1"/>
</dbReference>
<keyword evidence="2" id="KW-0456">Lyase</keyword>
<dbReference type="EMBL" id="QRVZ01000006">
    <property type="protein sequence ID" value="RGS84570.1"/>
    <property type="molecule type" value="Genomic_DNA"/>
</dbReference>
<dbReference type="KEGG" id="boa:Bovatus_00187"/>
<keyword evidence="1 3" id="KW-0732">Signal</keyword>
<name>A0A395W1K5_BACOV</name>
<dbReference type="GO" id="GO:0042597">
    <property type="term" value="C:periplasmic space"/>
    <property type="evidence" value="ECO:0007669"/>
    <property type="project" value="InterPro"/>
</dbReference>
<gene>
    <name evidence="5" type="ORF">DWX70_09355</name>
</gene>
<evidence type="ECO:0000313" key="6">
    <source>
        <dbReference type="Proteomes" id="UP000266492"/>
    </source>
</evidence>
<proteinExistence type="predicted"/>
<dbReference type="InterPro" id="IPR008929">
    <property type="entry name" value="Chondroitin_lyas"/>
</dbReference>
<dbReference type="AlphaFoldDB" id="A0A395W1K5"/>
<accession>A0A395W1K5</accession>
<reference evidence="5 6" key="1">
    <citation type="submission" date="2018-08" db="EMBL/GenBank/DDBJ databases">
        <title>A genome reference for cultivated species of the human gut microbiota.</title>
        <authorList>
            <person name="Zou Y."/>
            <person name="Xue W."/>
            <person name="Luo G."/>
        </authorList>
    </citation>
    <scope>NUCLEOTIDE SEQUENCE [LARGE SCALE GENOMIC DNA]</scope>
    <source>
        <strain evidence="5 6">AF20-9LB</strain>
    </source>
</reference>
<dbReference type="Pfam" id="PF16351">
    <property type="entry name" value="DUF4979"/>
    <property type="match status" value="1"/>
</dbReference>
<feature type="domain" description="Alginate lyase" evidence="4">
    <location>
        <begin position="105"/>
        <end position="314"/>
    </location>
</feature>
<dbReference type="Proteomes" id="UP000266492">
    <property type="component" value="Unassembled WGS sequence"/>
</dbReference>
<evidence type="ECO:0000259" key="4">
    <source>
        <dbReference type="Pfam" id="PF05426"/>
    </source>
</evidence>
<dbReference type="SUPFAM" id="SSF48230">
    <property type="entry name" value="Chondroitin AC/alginate lyase"/>
    <property type="match status" value="1"/>
</dbReference>
<comment type="caution">
    <text evidence="5">The sequence shown here is derived from an EMBL/GenBank/DDBJ whole genome shotgun (WGS) entry which is preliminary data.</text>
</comment>
<sequence length="568" mass="63556">MKMKYILPILCLLFTFVSCQEDNTPPPPNPNPNYTEVGPSMEFVHPGILHTTASITRMQNFVNGNVSPAVDCYRLLQQNSLASASYIIQGPFTTIARFNPDMTPHPTKTKSEEDHKAAYLNALMWNITKNEAHAQKSIEILNAYAGTLREIDMSDNDAPLCAALQGFLLANAAELMRHTYPSVSDTDVKSWENMFRNVFIPVLRNFFAKSPYANGNWGTAAIKAFMAFGIFLDDESFYNEAVTFFYEGHDNGSLTNYIMESGQCQESGRDQNHTMLGIGHLAEACEIAYNQGNETLWSASENRLMKGYEYTAKYNLGYDVPFEPFTDVTGVRWNNISDDDRGKFRPVFEIAYNHYVTRKGLEMPYTQQVISRISPEGDAMWCDHPGYGTLLFRTESGMPPSEGAIDAKGTEWKVATANATTAADGDNLVVTPALQSNGKYRGDIERKSTFHVGNYPIVAVVIEGLPAKKAITFDSPEYGSLINDKGNQHGHGTYSTVEKEYGTVYYWDLVTGASYTLGKPIPTDQSFNMSLKLKIADLEYPDGVSPYTVKWMKSFRNEAELIKYLEEN</sequence>
<dbReference type="Pfam" id="PF05426">
    <property type="entry name" value="Alginate_lyase"/>
    <property type="match status" value="1"/>
</dbReference>
<dbReference type="PROSITE" id="PS51257">
    <property type="entry name" value="PROKAR_LIPOPROTEIN"/>
    <property type="match status" value="1"/>
</dbReference>
<feature type="chain" id="PRO_5017363834" evidence="3">
    <location>
        <begin position="21"/>
        <end position="568"/>
    </location>
</feature>
<feature type="signal peptide" evidence="3">
    <location>
        <begin position="1"/>
        <end position="20"/>
    </location>
</feature>
<evidence type="ECO:0000256" key="2">
    <source>
        <dbReference type="ARBA" id="ARBA00023239"/>
    </source>
</evidence>
<organism evidence="5 6">
    <name type="scientific">Bacteroides ovatus</name>
    <dbReference type="NCBI Taxonomy" id="28116"/>
    <lineage>
        <taxon>Bacteria</taxon>
        <taxon>Pseudomonadati</taxon>
        <taxon>Bacteroidota</taxon>
        <taxon>Bacteroidia</taxon>
        <taxon>Bacteroidales</taxon>
        <taxon>Bacteroidaceae</taxon>
        <taxon>Bacteroides</taxon>
    </lineage>
</organism>
<evidence type="ECO:0000256" key="3">
    <source>
        <dbReference type="SAM" id="SignalP"/>
    </source>
</evidence>
<dbReference type="GO" id="GO:0016829">
    <property type="term" value="F:lyase activity"/>
    <property type="evidence" value="ECO:0007669"/>
    <property type="project" value="UniProtKB-KW"/>
</dbReference>
<dbReference type="Gene3D" id="1.50.10.100">
    <property type="entry name" value="Chondroitin AC/alginate lyase"/>
    <property type="match status" value="1"/>
</dbReference>
<dbReference type="InterPro" id="IPR008397">
    <property type="entry name" value="Alginate_lyase_dom"/>
</dbReference>